<feature type="compositionally biased region" description="Low complexity" evidence="3">
    <location>
        <begin position="163"/>
        <end position="177"/>
    </location>
</feature>
<gene>
    <name evidence="4" type="ORF">BGT96224V2_LOCUS1830</name>
</gene>
<dbReference type="InterPro" id="IPR003591">
    <property type="entry name" value="Leu-rich_rpt_typical-subtyp"/>
</dbReference>
<evidence type="ECO:0000256" key="1">
    <source>
        <dbReference type="ARBA" id="ARBA00022614"/>
    </source>
</evidence>
<dbReference type="Pfam" id="PF13855">
    <property type="entry name" value="LRR_8"/>
    <property type="match status" value="1"/>
</dbReference>
<feature type="compositionally biased region" description="Polar residues" evidence="3">
    <location>
        <begin position="744"/>
        <end position="757"/>
    </location>
</feature>
<feature type="compositionally biased region" description="Polar residues" evidence="3">
    <location>
        <begin position="527"/>
        <end position="543"/>
    </location>
</feature>
<reference evidence="4" key="1">
    <citation type="submission" date="2018-07" db="EMBL/GenBank/DDBJ databases">
        <authorList>
            <person name="Quirk P.G."/>
            <person name="Krulwich T.A."/>
        </authorList>
    </citation>
    <scope>NUCLEOTIDE SEQUENCE</scope>
    <source>
        <strain evidence="4">96224</strain>
    </source>
</reference>
<feature type="region of interest" description="Disordered" evidence="3">
    <location>
        <begin position="402"/>
        <end position="422"/>
    </location>
</feature>
<organism evidence="4">
    <name type="scientific">Blumeria graminis f. sp. tritici 96224</name>
    <dbReference type="NCBI Taxonomy" id="1268274"/>
    <lineage>
        <taxon>Eukaryota</taxon>
        <taxon>Fungi</taxon>
        <taxon>Dikarya</taxon>
        <taxon>Ascomycota</taxon>
        <taxon>Pezizomycotina</taxon>
        <taxon>Leotiomycetes</taxon>
        <taxon>Erysiphales</taxon>
        <taxon>Erysiphaceae</taxon>
        <taxon>Blumeria</taxon>
    </lineage>
</organism>
<dbReference type="EMBL" id="UIGY01000028">
    <property type="protein sequence ID" value="SUZ08687.1"/>
    <property type="molecule type" value="Genomic_DNA"/>
</dbReference>
<feature type="region of interest" description="Disordered" evidence="3">
    <location>
        <begin position="605"/>
        <end position="637"/>
    </location>
</feature>
<feature type="region of interest" description="Disordered" evidence="3">
    <location>
        <begin position="1174"/>
        <end position="1213"/>
    </location>
</feature>
<protein>
    <submittedName>
        <fullName evidence="4">Bgt-313</fullName>
    </submittedName>
</protein>
<feature type="region of interest" description="Disordered" evidence="3">
    <location>
        <begin position="1108"/>
        <end position="1138"/>
    </location>
</feature>
<feature type="region of interest" description="Disordered" evidence="3">
    <location>
        <begin position="1"/>
        <end position="42"/>
    </location>
</feature>
<dbReference type="PANTHER" id="PTHR47566:SF1">
    <property type="entry name" value="PROTEIN NUD1"/>
    <property type="match status" value="1"/>
</dbReference>
<keyword evidence="1" id="KW-0433">Leucine-rich repeat</keyword>
<dbReference type="PROSITE" id="PS51450">
    <property type="entry name" value="LRR"/>
    <property type="match status" value="3"/>
</dbReference>
<feature type="compositionally biased region" description="Polar residues" evidence="3">
    <location>
        <begin position="94"/>
        <end position="115"/>
    </location>
</feature>
<feature type="compositionally biased region" description="Low complexity" evidence="3">
    <location>
        <begin position="25"/>
        <end position="42"/>
    </location>
</feature>
<feature type="region of interest" description="Disordered" evidence="3">
    <location>
        <begin position="804"/>
        <end position="848"/>
    </location>
</feature>
<keyword evidence="2" id="KW-0677">Repeat</keyword>
<feature type="region of interest" description="Disordered" evidence="3">
    <location>
        <begin position="667"/>
        <end position="764"/>
    </location>
</feature>
<evidence type="ECO:0000256" key="3">
    <source>
        <dbReference type="SAM" id="MobiDB-lite"/>
    </source>
</evidence>
<evidence type="ECO:0000313" key="4">
    <source>
        <dbReference type="EMBL" id="SUZ08687.1"/>
    </source>
</evidence>
<dbReference type="Gene3D" id="3.80.10.10">
    <property type="entry name" value="Ribonuclease Inhibitor"/>
    <property type="match status" value="2"/>
</dbReference>
<dbReference type="InterPro" id="IPR052574">
    <property type="entry name" value="CDIRP"/>
</dbReference>
<dbReference type="GO" id="GO:0031028">
    <property type="term" value="P:septation initiation signaling"/>
    <property type="evidence" value="ECO:0007669"/>
    <property type="project" value="TreeGrafter"/>
</dbReference>
<name>A0A381L550_BLUGR</name>
<feature type="compositionally biased region" description="Polar residues" evidence="3">
    <location>
        <begin position="804"/>
        <end position="830"/>
    </location>
</feature>
<dbReference type="InterPro" id="IPR001611">
    <property type="entry name" value="Leu-rich_rpt"/>
</dbReference>
<sequence>MTHAWLDSLSEDWPSQIDSSGTPASLSPSTKESSTNSSQTKSCRILEQKYETQAFKDQVTIKTSPVKNKVITCSPQGSIRKSECPILLRDRSKSPTLSTQHNTVQHKISSVNPRNKTPEWKQRIVDGKIAYGEQRDLFTKAGLENLFQASSHQNYSKGVTGKNNTSKIIPSTSSSSPAYSVQEIRPNNNGFKDMLANENKVSQMWKQYSRQELSITKSDFKMSDKEVSEYGMEPIHATRINPNKMRDHKLISEKSNLGARRIFSGHSDSRNECLSQIHLSNWQEENGKNNFSACSSPLEETQQKVIPHRESAPLECEKQTKNSDYTNNTIDRKMEEFQNAQPKNFSTCFISNEPFQKQVQNISRATLNDTTLLTEESMQASTPKQLPKVYKFSGVEEEVLEKKTSNIPKTPRKDLHKSTGEQLNGISKSPLKIFGTHDTFTTHKLLSRLNQLESGSDIRKPNEKTSFTTSRGACRDGLHLHVNESYQEETGDRTPSHLSISRKLSNFGFGDLDACRFTREIYHKSNDTNNSSKAKGSTNNCTKAHNESNKTYPKTLDGRDCLDTKVGDKLVSVSSTEAYSYRGTQTLVNCSSGFLESVPISPRQEILNTPRKNNGDTEGKRLPKTPLMDPEPKRRRTFHKIESSCEIREGEGILHEHSREIQQIQLLHSKKRKDARHEDDQRVANSEVLAIRQVLKPKLPGPGKRNSQTSTQEAPQGNNTILSKDTAGNKKYQHNEDLTKNRSRTPPSLSNISGSANERTHSELRKRSITSLDFIDEAHRLMVNLRAIARTRSVQNTTTISNSEYLHNDTGLSTTEDGYNYSYQDSTQDPFSRPPSREGTALVSRPNCQQDPNILEHLHKYRDNCDSNAIFASLRSISKEDYPLDANNQRIFPALLRQGNLTGSFEHDLSNPKNLENHEILSHKCFPYKPSEVSAMIEDGFPSQRSNASSGKSTVFSEQTGCSRGSDSCRVIAPKSVRHLIPTEVAGMKFDQKKNTWFRKNDGRSENSNLDHKFSEEIEDDPLRDISDLSVDVNEELRSINIITKPPEITPEEGKVKSEEKLYRTKSLNELKLSNCHEMAPQISTKSRLLSKTSRVSGRFHNTALNLPNQESREASTHIVQSNSSKNLSIFTSPMPNTNLRRERTTEIEKDRYTHDSHQQTGTPIRRNITISFSSPIESHTTTKKERDLTTKNKHENRTPTQQFDNRTKPSPIKSVLNENSNCYGSYTSIENSARNVSRRFQEKNHERLKYQISRIDEQDEDIYSADKESKQKSISIFVANAAPSNQLSEVFHITPRPSREIGTLTLTPLSDFTVHHANESFGLDVSYIAQARNFKISGGKRTLSLSIKELVEKLTEVEPYEPFWEDLKHMNLRNKRLTTVHKLDEFCEKLEELDASCNRLNHLNGIPRTVRKLHIAENCISDMTAWGHLTNLQYVDVSNNELKSLSSLKSLVHLRGIRADKNKISDLNGVSELDGLLNLRLRDNNLRSLDFQNTKLQSLTNLDVRGNQISEIQNIQKLESITVLDLNDNHISHFTRSTSKPLSSLKYLRLSGNNLESIDVSQYPNLRLLYLDRNRLGRVTGLLRTRYLDSISIREQRDSNIDSSFVSEVFEVRKIFLSGNLLCKFKPQVDFLNLQYLELANCGLETLPEDFGALLANVRVLNLNFNALRDIQPIKGILRLKKLHLAGNRLIGVDGIADLFLRFPALSLVDLRCNPLTVGFYSPILEGRMAPHDVVNGEEAENQEPYTLAKADSIKDNMYKSCLDMRTRMKRRIYEMFLISSAHRLRYLDGLLVDKTSIFMQDKVYHSMVEAGFISSINPDDACPEINHEDSSKNERALLPKEEEIWPAEDSFG</sequence>
<dbReference type="InterPro" id="IPR032675">
    <property type="entry name" value="LRR_dom_sf"/>
</dbReference>
<dbReference type="GO" id="GO:0035591">
    <property type="term" value="F:signaling adaptor activity"/>
    <property type="evidence" value="ECO:0007669"/>
    <property type="project" value="TreeGrafter"/>
</dbReference>
<accession>A0A381L550</accession>
<dbReference type="PANTHER" id="PTHR47566">
    <property type="match status" value="1"/>
</dbReference>
<feature type="region of interest" description="Disordered" evidence="3">
    <location>
        <begin position="154"/>
        <end position="182"/>
    </location>
</feature>
<feature type="region of interest" description="Disordered" evidence="3">
    <location>
        <begin position="93"/>
        <end position="115"/>
    </location>
</feature>
<evidence type="ECO:0000256" key="2">
    <source>
        <dbReference type="ARBA" id="ARBA00022737"/>
    </source>
</evidence>
<feature type="compositionally biased region" description="Polar residues" evidence="3">
    <location>
        <begin position="1118"/>
        <end position="1138"/>
    </location>
</feature>
<dbReference type="OrthoDB" id="7451790at2759"/>
<dbReference type="GO" id="GO:0061499">
    <property type="term" value="C:outer plaque of mitotic spindle pole body"/>
    <property type="evidence" value="ECO:0007669"/>
    <property type="project" value="TreeGrafter"/>
</dbReference>
<dbReference type="GO" id="GO:1902412">
    <property type="term" value="P:regulation of mitotic cytokinesis"/>
    <property type="evidence" value="ECO:0007669"/>
    <property type="project" value="TreeGrafter"/>
</dbReference>
<feature type="region of interest" description="Disordered" evidence="3">
    <location>
        <begin position="525"/>
        <end position="554"/>
    </location>
</feature>
<dbReference type="Pfam" id="PF00560">
    <property type="entry name" value="LRR_1"/>
    <property type="match status" value="1"/>
</dbReference>
<feature type="compositionally biased region" description="Polar residues" evidence="3">
    <location>
        <begin position="705"/>
        <end position="723"/>
    </location>
</feature>
<feature type="compositionally biased region" description="Basic and acidic residues" evidence="3">
    <location>
        <begin position="1181"/>
        <end position="1198"/>
    </location>
</feature>
<dbReference type="SUPFAM" id="SSF52058">
    <property type="entry name" value="L domain-like"/>
    <property type="match status" value="1"/>
</dbReference>
<dbReference type="SMART" id="SM00365">
    <property type="entry name" value="LRR_SD22"/>
    <property type="match status" value="5"/>
</dbReference>
<proteinExistence type="predicted"/>
<dbReference type="SMART" id="SM00369">
    <property type="entry name" value="LRR_TYP"/>
    <property type="match status" value="7"/>
</dbReference>